<dbReference type="eggNOG" id="KOG4177">
    <property type="taxonomic scope" value="Eukaryota"/>
</dbReference>
<dbReference type="Pfam" id="PF12796">
    <property type="entry name" value="Ank_2"/>
    <property type="match status" value="2"/>
</dbReference>
<dbReference type="PRINTS" id="PR01415">
    <property type="entry name" value="ANKYRIN"/>
</dbReference>
<keyword evidence="5" id="KW-1185">Reference proteome</keyword>
<feature type="repeat" description="ANK" evidence="2">
    <location>
        <begin position="847"/>
        <end position="879"/>
    </location>
</feature>
<feature type="repeat" description="ANK" evidence="2">
    <location>
        <begin position="814"/>
        <end position="846"/>
    </location>
</feature>
<keyword evidence="2" id="KW-0040">ANK repeat</keyword>
<feature type="repeat" description="ANK" evidence="2">
    <location>
        <begin position="747"/>
        <end position="779"/>
    </location>
</feature>
<sequence length="966" mass="108144">MASGLEVLGALAAASQIAEQLLNIVKLVQTIRDAPKEVVQHIASLRQLTSVVESIKATPSYQSRQVAEILSLINTKTNALSDILVKLQADSRDSTVNATKKRVKSTWITDNVANKLDQIERDKLTLALCLARIDAQVQGEQIRSLSSQLQGLRSTRDASIFTAEQWRDYCLAELFITNPVDDRAMLTRTKGERTHGTCTWIIEQPAYRSWKDPACQSPLLWISGGPGKGKTIMSVFLTEELEQLAAQSDTNKHQVLYFFCDNRDNKRNNASCILRGIILQVLLSHPDMITHLLPDFKIQRSKLFEENSFDGLWRVFENIIRDIDVEIVSCVLDGIDELQDSSLDTLLPKLQDLALPKLKVIAFSRHFPRSISDALSHYPTIRLDPDSQKEISTDVDTYVRNSVKELSRVKRYPPDLERHVLETLKLRSESTFLWISFAVGILRKVTISETEACLNSLPAGLHDIYGRLLRGVSKSNSDLVAAMLRWATLSVRPLKLEELGTALARPSFATLKPAEVIKDGLQLCSGLLLLDDDMVTLVHQSFKDYLLRPEPDADSVLECYRIKPDEANCEITVKCLEFLSEERPSARVFRDAFLCEHHLDPIEVSFLSYATTYWPLHARASPSFAGKNDTIFSSFFSHEEGTGASWFVEYMPPLEPYFNRDIWRDVFHFSNALFMVATALLIPNLALKYWHRPRTFGKLIRFRQHDRMLSLALSVAAVSGNVEIARFLLRHRVHVNNAYKSDGTSVLGVTPLHLAAVRGHEDMVKLLVSKSANLEAKGPYGHTPLYTAVFNSMSPSLLRLLLEAGADTETRDLYGRPPLHAACQFANESTTRILLEAGANVNASDSDLCTPLHIAVSQRDGDIARLLIDHGANINARTTSGETPLQMVAIEARPDLFAMLLHKGADIKALDDEDQTAKERLQDLLQELEEDRDPFLALRYTSIADIRDTLLMLQAAEAGIPPPVAP</sequence>
<evidence type="ECO:0000259" key="3">
    <source>
        <dbReference type="Pfam" id="PF24883"/>
    </source>
</evidence>
<organism evidence="4 5">
    <name type="scientific">Cladophialophora yegresii CBS 114405</name>
    <dbReference type="NCBI Taxonomy" id="1182544"/>
    <lineage>
        <taxon>Eukaryota</taxon>
        <taxon>Fungi</taxon>
        <taxon>Dikarya</taxon>
        <taxon>Ascomycota</taxon>
        <taxon>Pezizomycotina</taxon>
        <taxon>Eurotiomycetes</taxon>
        <taxon>Chaetothyriomycetidae</taxon>
        <taxon>Chaetothyriales</taxon>
        <taxon>Herpotrichiellaceae</taxon>
        <taxon>Cladophialophora</taxon>
    </lineage>
</organism>
<dbReference type="Pfam" id="PF24883">
    <property type="entry name" value="NPHP3_N"/>
    <property type="match status" value="1"/>
</dbReference>
<dbReference type="EMBL" id="AMGW01000002">
    <property type="protein sequence ID" value="EXJ61753.1"/>
    <property type="molecule type" value="Genomic_DNA"/>
</dbReference>
<dbReference type="SUPFAM" id="SSF52540">
    <property type="entry name" value="P-loop containing nucleoside triphosphate hydrolases"/>
    <property type="match status" value="1"/>
</dbReference>
<reference evidence="4 5" key="1">
    <citation type="submission" date="2013-03" db="EMBL/GenBank/DDBJ databases">
        <title>The Genome Sequence of Cladophialophora yegresii CBS 114405.</title>
        <authorList>
            <consortium name="The Broad Institute Genomics Platform"/>
            <person name="Cuomo C."/>
            <person name="de Hoog S."/>
            <person name="Gorbushina A."/>
            <person name="Walker B."/>
            <person name="Young S.K."/>
            <person name="Zeng Q."/>
            <person name="Gargeya S."/>
            <person name="Fitzgerald M."/>
            <person name="Haas B."/>
            <person name="Abouelleil A."/>
            <person name="Allen A.W."/>
            <person name="Alvarado L."/>
            <person name="Arachchi H.M."/>
            <person name="Berlin A.M."/>
            <person name="Chapman S.B."/>
            <person name="Gainer-Dewar J."/>
            <person name="Goldberg J."/>
            <person name="Griggs A."/>
            <person name="Gujja S."/>
            <person name="Hansen M."/>
            <person name="Howarth C."/>
            <person name="Imamovic A."/>
            <person name="Ireland A."/>
            <person name="Larimer J."/>
            <person name="McCowan C."/>
            <person name="Murphy C."/>
            <person name="Pearson M."/>
            <person name="Poon T.W."/>
            <person name="Priest M."/>
            <person name="Roberts A."/>
            <person name="Saif S."/>
            <person name="Shea T."/>
            <person name="Sisk P."/>
            <person name="Sykes S."/>
            <person name="Wortman J."/>
            <person name="Nusbaum C."/>
            <person name="Birren B."/>
        </authorList>
    </citation>
    <scope>NUCLEOTIDE SEQUENCE [LARGE SCALE GENOMIC DNA]</scope>
    <source>
        <strain evidence="4 5">CBS 114405</strain>
    </source>
</reference>
<dbReference type="InterPro" id="IPR027417">
    <property type="entry name" value="P-loop_NTPase"/>
</dbReference>
<dbReference type="OrthoDB" id="4159075at2759"/>
<gene>
    <name evidence="4" type="ORF">A1O7_02183</name>
</gene>
<dbReference type="InterPro" id="IPR036770">
    <property type="entry name" value="Ankyrin_rpt-contain_sf"/>
</dbReference>
<protein>
    <recommendedName>
        <fullName evidence="3">Nephrocystin 3-like N-terminal domain-containing protein</fullName>
    </recommendedName>
</protein>
<dbReference type="InterPro" id="IPR002110">
    <property type="entry name" value="Ankyrin_rpt"/>
</dbReference>
<dbReference type="SMART" id="SM00248">
    <property type="entry name" value="ANK"/>
    <property type="match status" value="6"/>
</dbReference>
<evidence type="ECO:0000256" key="2">
    <source>
        <dbReference type="PROSITE-ProRule" id="PRU00023"/>
    </source>
</evidence>
<name>W9W1A9_9EURO</name>
<dbReference type="VEuPathDB" id="FungiDB:A1O7_02183"/>
<dbReference type="HOGENOM" id="CLU_000288_34_23_1"/>
<feature type="repeat" description="ANK" evidence="2">
    <location>
        <begin position="880"/>
        <end position="912"/>
    </location>
</feature>
<dbReference type="InterPro" id="IPR056884">
    <property type="entry name" value="NPHP3-like_N"/>
</dbReference>
<dbReference type="GeneID" id="19176792"/>
<dbReference type="STRING" id="1182544.W9W1A9"/>
<dbReference type="SUPFAM" id="SSF48403">
    <property type="entry name" value="Ankyrin repeat"/>
    <property type="match status" value="1"/>
</dbReference>
<proteinExistence type="predicted"/>
<dbReference type="RefSeq" id="XP_007754407.1">
    <property type="nucleotide sequence ID" value="XM_007756217.1"/>
</dbReference>
<feature type="repeat" description="ANK" evidence="2">
    <location>
        <begin position="780"/>
        <end position="813"/>
    </location>
</feature>
<keyword evidence="1" id="KW-0677">Repeat</keyword>
<dbReference type="PANTHER" id="PTHR10039:SF14">
    <property type="entry name" value="NACHT DOMAIN-CONTAINING PROTEIN"/>
    <property type="match status" value="1"/>
</dbReference>
<accession>W9W1A9</accession>
<dbReference type="PROSITE" id="PS50297">
    <property type="entry name" value="ANK_REP_REGION"/>
    <property type="match status" value="5"/>
</dbReference>
<feature type="domain" description="Nephrocystin 3-like N-terminal" evidence="3">
    <location>
        <begin position="196"/>
        <end position="365"/>
    </location>
</feature>
<comment type="caution">
    <text evidence="4">The sequence shown here is derived from an EMBL/GenBank/DDBJ whole genome shotgun (WGS) entry which is preliminary data.</text>
</comment>
<dbReference type="PANTHER" id="PTHR10039">
    <property type="entry name" value="AMELOGENIN"/>
    <property type="match status" value="1"/>
</dbReference>
<evidence type="ECO:0000256" key="1">
    <source>
        <dbReference type="ARBA" id="ARBA00022737"/>
    </source>
</evidence>
<dbReference type="Gene3D" id="3.40.50.300">
    <property type="entry name" value="P-loop containing nucleotide triphosphate hydrolases"/>
    <property type="match status" value="1"/>
</dbReference>
<dbReference type="PROSITE" id="PS50088">
    <property type="entry name" value="ANK_REPEAT"/>
    <property type="match status" value="5"/>
</dbReference>
<evidence type="ECO:0000313" key="4">
    <source>
        <dbReference type="EMBL" id="EXJ61753.1"/>
    </source>
</evidence>
<evidence type="ECO:0000313" key="5">
    <source>
        <dbReference type="Proteomes" id="UP000019473"/>
    </source>
</evidence>
<dbReference type="Proteomes" id="UP000019473">
    <property type="component" value="Unassembled WGS sequence"/>
</dbReference>
<dbReference type="Gene3D" id="1.25.40.20">
    <property type="entry name" value="Ankyrin repeat-containing domain"/>
    <property type="match status" value="2"/>
</dbReference>
<dbReference type="Pfam" id="PF00023">
    <property type="entry name" value="Ank"/>
    <property type="match status" value="1"/>
</dbReference>
<dbReference type="AlphaFoldDB" id="W9W1A9"/>